<dbReference type="Pfam" id="PF01047">
    <property type="entry name" value="MarR"/>
    <property type="match status" value="1"/>
</dbReference>
<keyword evidence="2" id="KW-0238">DNA-binding</keyword>
<evidence type="ECO:0000256" key="2">
    <source>
        <dbReference type="ARBA" id="ARBA00023125"/>
    </source>
</evidence>
<dbReference type="InterPro" id="IPR023187">
    <property type="entry name" value="Tscrpt_reg_MarR-type_CS"/>
</dbReference>
<evidence type="ECO:0000313" key="5">
    <source>
        <dbReference type="EMBL" id="WNO05507.1"/>
    </source>
</evidence>
<gene>
    <name evidence="5" type="ORF">RAN89_03485</name>
</gene>
<dbReference type="SMART" id="SM00347">
    <property type="entry name" value="HTH_MARR"/>
    <property type="match status" value="1"/>
</dbReference>
<feature type="domain" description="HTH marR-type" evidence="4">
    <location>
        <begin position="15"/>
        <end position="150"/>
    </location>
</feature>
<keyword evidence="3" id="KW-0804">Transcription</keyword>
<dbReference type="InterPro" id="IPR036390">
    <property type="entry name" value="WH_DNA-bd_sf"/>
</dbReference>
<organism evidence="5 6">
    <name type="scientific">Rhodoferax mekongensis</name>
    <dbReference type="NCBI Taxonomy" id="3068341"/>
    <lineage>
        <taxon>Bacteria</taxon>
        <taxon>Pseudomonadati</taxon>
        <taxon>Pseudomonadota</taxon>
        <taxon>Betaproteobacteria</taxon>
        <taxon>Burkholderiales</taxon>
        <taxon>Comamonadaceae</taxon>
        <taxon>Rhodoferax</taxon>
    </lineage>
</organism>
<evidence type="ECO:0000256" key="3">
    <source>
        <dbReference type="ARBA" id="ARBA00023163"/>
    </source>
</evidence>
<dbReference type="EMBL" id="CP132507">
    <property type="protein sequence ID" value="WNO05507.1"/>
    <property type="molecule type" value="Genomic_DNA"/>
</dbReference>
<dbReference type="PANTHER" id="PTHR33164">
    <property type="entry name" value="TRANSCRIPTIONAL REGULATOR, MARR FAMILY"/>
    <property type="match status" value="1"/>
</dbReference>
<dbReference type="PROSITE" id="PS50995">
    <property type="entry name" value="HTH_MARR_2"/>
    <property type="match status" value="1"/>
</dbReference>
<dbReference type="PANTHER" id="PTHR33164:SF57">
    <property type="entry name" value="MARR-FAMILY TRANSCRIPTIONAL REGULATOR"/>
    <property type="match status" value="1"/>
</dbReference>
<dbReference type="PROSITE" id="PS01117">
    <property type="entry name" value="HTH_MARR_1"/>
    <property type="match status" value="1"/>
</dbReference>
<dbReference type="Gene3D" id="1.10.10.10">
    <property type="entry name" value="Winged helix-like DNA-binding domain superfamily/Winged helix DNA-binding domain"/>
    <property type="match status" value="1"/>
</dbReference>
<dbReference type="InterPro" id="IPR039422">
    <property type="entry name" value="MarR/SlyA-like"/>
</dbReference>
<reference evidence="5 6" key="1">
    <citation type="submission" date="2023-08" db="EMBL/GenBank/DDBJ databases">
        <title>Rhodoferax potami sp. nov. and Rhodoferax mekongensis sp. nov., isolated from the Mekong River in Thailand.</title>
        <authorList>
            <person name="Kitikhun S."/>
            <person name="Charoenyingcharoen P."/>
            <person name="Siriarchawattana P."/>
            <person name="Likhitrattanapisal S."/>
            <person name="Nilsakha T."/>
            <person name="Chanpet A."/>
            <person name="Rattanawaree P."/>
            <person name="Ingsriswang S."/>
        </authorList>
    </citation>
    <scope>NUCLEOTIDE SEQUENCE [LARGE SCALE GENOMIC DNA]</scope>
    <source>
        <strain evidence="5 6">TBRC 17307</strain>
    </source>
</reference>
<evidence type="ECO:0000259" key="4">
    <source>
        <dbReference type="PROSITE" id="PS50995"/>
    </source>
</evidence>
<evidence type="ECO:0000256" key="1">
    <source>
        <dbReference type="ARBA" id="ARBA00023015"/>
    </source>
</evidence>
<accession>A0ABZ0B3M3</accession>
<dbReference type="PRINTS" id="PR00598">
    <property type="entry name" value="HTHMARR"/>
</dbReference>
<dbReference type="SUPFAM" id="SSF46785">
    <property type="entry name" value="Winged helix' DNA-binding domain"/>
    <property type="match status" value="1"/>
</dbReference>
<keyword evidence="6" id="KW-1185">Reference proteome</keyword>
<keyword evidence="1" id="KW-0805">Transcription regulation</keyword>
<dbReference type="RefSeq" id="WP_313868270.1">
    <property type="nucleotide sequence ID" value="NZ_CP132507.1"/>
</dbReference>
<dbReference type="InterPro" id="IPR036388">
    <property type="entry name" value="WH-like_DNA-bd_sf"/>
</dbReference>
<dbReference type="InterPro" id="IPR000835">
    <property type="entry name" value="HTH_MarR-typ"/>
</dbReference>
<proteinExistence type="predicted"/>
<name>A0ABZ0B3M3_9BURK</name>
<evidence type="ECO:0000313" key="6">
    <source>
        <dbReference type="Proteomes" id="UP001302257"/>
    </source>
</evidence>
<dbReference type="Proteomes" id="UP001302257">
    <property type="component" value="Chromosome"/>
</dbReference>
<protein>
    <submittedName>
        <fullName evidence="5">MarR family winged helix-turn-helix transcriptional regulator</fullName>
    </submittedName>
</protein>
<sequence>MAASNSSSSLVDDPAVSGFVALMTISGQAQQLLKARMQDTTLAGLGPLHMHALCLCQQQPGAPQQALVQALGRDKGQMARLIRDLEDHGLLTRNTDERDRRVWRLYLTPEGATRSAWFSALEAQVAQDLMGHLSPEDSAQLNRMLHSVQAQLNGLGSEA</sequence>